<organism evidence="1 2">
    <name type="scientific">Jiella avicenniae</name>
    <dbReference type="NCBI Taxonomy" id="2907202"/>
    <lineage>
        <taxon>Bacteria</taxon>
        <taxon>Pseudomonadati</taxon>
        <taxon>Pseudomonadota</taxon>
        <taxon>Alphaproteobacteria</taxon>
        <taxon>Hyphomicrobiales</taxon>
        <taxon>Aurantimonadaceae</taxon>
        <taxon>Jiella</taxon>
    </lineage>
</organism>
<sequence>MPSRGDDDFLPSANAGLADVKAMIADAEDEDAAYALELGRGDPLPGQKFEGVTPGEWEPGDDGLPDSCPVLPLGTEEGVFHFIDVIGQLRSFKGSELGQSGINELFMGRHLWLQWAWPQYNKDKAIVGWRANKAREDLMGACGRKGSWNAIDRVRGRGGWTGRDGRLMFHAGNRLVSLGLAGQGRASSGLKKEAIGELDGMVYPTRPPLPKPWPVSLIDQDGPATALLPHFQTWHWMRPDLDPVLLIGWLGAAYLGAALRWRPAIVIMGDKATGKSSLQEDVKAMFGPALLQSADATAAGIYQQLKFDCLPVAVDEFEAKADTRKAKAVLELMRLSASGAPMHRGGDNHKGTQFQGRSAFAFSAINIPPLDPQDLSRLALLRLKRLREGEEKPIIPVEELAVLGRKIMRRLLDNWHRWPATYQAWRRFLASCGHDGRGQDTFGTLMALADMIVDRDAGKLNLCLAENAEDYEPWREVLSSRNLIEYEGMFENWQNCLNHVMSKRIEAWRGGTRHTVGEVLTEFFEADVNNQDAIGYQGARKLLEQTGLTLLRPGDGRDDYALFIPNQHPALFELFAGSKWQGEMNAGTWIGALDQAPMALVASGRIDGRKHRGRAFLLKDIIAEVEG</sequence>
<name>A0A9X1T9K7_9HYPH</name>
<dbReference type="RefSeq" id="WP_233717117.1">
    <property type="nucleotide sequence ID" value="NZ_JAJUWU010000001.1"/>
</dbReference>
<reference evidence="1" key="1">
    <citation type="submission" date="2022-01" db="EMBL/GenBank/DDBJ databases">
        <title>Jiella avicenniae sp. nov., a novel endophytic bacterium isolated from bark of Avicennia marina.</title>
        <authorList>
            <person name="Tuo L."/>
        </authorList>
    </citation>
    <scope>NUCLEOTIDE SEQUENCE</scope>
    <source>
        <strain evidence="1">CBK1P-4</strain>
    </source>
</reference>
<proteinExistence type="predicted"/>
<dbReference type="AlphaFoldDB" id="A0A9X1T9K7"/>
<comment type="caution">
    <text evidence="1">The sequence shown here is derived from an EMBL/GenBank/DDBJ whole genome shotgun (WGS) entry which is preliminary data.</text>
</comment>
<protein>
    <recommendedName>
        <fullName evidence="3">DNA primase/helicase</fullName>
    </recommendedName>
</protein>
<accession>A0A9X1T9K7</accession>
<evidence type="ECO:0008006" key="3">
    <source>
        <dbReference type="Google" id="ProtNLM"/>
    </source>
</evidence>
<dbReference type="Proteomes" id="UP001139035">
    <property type="component" value="Unassembled WGS sequence"/>
</dbReference>
<gene>
    <name evidence="1" type="ORF">LZD57_00285</name>
</gene>
<evidence type="ECO:0000313" key="1">
    <source>
        <dbReference type="EMBL" id="MCE7026413.1"/>
    </source>
</evidence>
<evidence type="ECO:0000313" key="2">
    <source>
        <dbReference type="Proteomes" id="UP001139035"/>
    </source>
</evidence>
<keyword evidence="2" id="KW-1185">Reference proteome</keyword>
<dbReference type="EMBL" id="JAJUWU010000001">
    <property type="protein sequence ID" value="MCE7026413.1"/>
    <property type="molecule type" value="Genomic_DNA"/>
</dbReference>